<dbReference type="OrthoDB" id="9814807at2"/>
<feature type="transmembrane region" description="Helical" evidence="1">
    <location>
        <begin position="137"/>
        <end position="159"/>
    </location>
</feature>
<evidence type="ECO:0000313" key="4">
    <source>
        <dbReference type="Proteomes" id="UP000188543"/>
    </source>
</evidence>
<dbReference type="Proteomes" id="UP000188543">
    <property type="component" value="Unassembled WGS sequence"/>
</dbReference>
<keyword evidence="1" id="KW-0472">Membrane</keyword>
<feature type="transmembrane region" description="Helical" evidence="1">
    <location>
        <begin position="255"/>
        <end position="271"/>
    </location>
</feature>
<dbReference type="EMBL" id="MUTJ01000053">
    <property type="protein sequence ID" value="ONU85000.1"/>
    <property type="molecule type" value="Genomic_DNA"/>
</dbReference>
<dbReference type="RefSeq" id="WP_063777014.1">
    <property type="nucleotide sequence ID" value="NZ_CADETK010000010.1"/>
</dbReference>
<dbReference type="InterPro" id="IPR050879">
    <property type="entry name" value="Acyltransferase_3"/>
</dbReference>
<keyword evidence="3" id="KW-0012">Acyltransferase</keyword>
<gene>
    <name evidence="3" type="ORF">A8E72_16510</name>
</gene>
<keyword evidence="1" id="KW-0812">Transmembrane</keyword>
<evidence type="ECO:0000256" key="1">
    <source>
        <dbReference type="SAM" id="Phobius"/>
    </source>
</evidence>
<keyword evidence="3" id="KW-0808">Transferase</keyword>
<feature type="transmembrane region" description="Helical" evidence="1">
    <location>
        <begin position="37"/>
        <end position="56"/>
    </location>
</feature>
<protein>
    <submittedName>
        <fullName evidence="3">Acyltransferase</fullName>
    </submittedName>
</protein>
<feature type="transmembrane region" description="Helical" evidence="1">
    <location>
        <begin position="12"/>
        <end position="31"/>
    </location>
</feature>
<dbReference type="AlphaFoldDB" id="A0A1V2W305"/>
<name>A0A1V2W305_9BURK</name>
<keyword evidence="1" id="KW-1133">Transmembrane helix</keyword>
<feature type="transmembrane region" description="Helical" evidence="1">
    <location>
        <begin position="166"/>
        <end position="184"/>
    </location>
</feature>
<dbReference type="GO" id="GO:0016747">
    <property type="term" value="F:acyltransferase activity, transferring groups other than amino-acyl groups"/>
    <property type="evidence" value="ECO:0007669"/>
    <property type="project" value="InterPro"/>
</dbReference>
<proteinExistence type="predicted"/>
<feature type="transmembrane region" description="Helical" evidence="1">
    <location>
        <begin position="77"/>
        <end position="102"/>
    </location>
</feature>
<sequence length="370" mass="40079">MKKTIAGLEGMRGVAALFVVLFHMQISLPGLEIARNGYLAVDLFFVLSGFVIAAAYGERVGNLTDLTSFMVRRLGRLWPTHLIANVLFYIVPGTFGMIALALGAENVRLSFPTTGEALGLVFMLQGLPIYDHFVGTLVSWSTSVEFYVYLLFGVVCLLVRGRARTSAYVVLAAAGYATAVWAAARSHDCAARLYCFSLAYDYGWARGVAGFFLGALIADHRNAAPIVAITRPAAQIVVFAVATLLMMFANVAYGSAYLAPAIFALVIASMSRDTGPVARIFRARPAQYLGKLSYSLYLGHAVLLPFLIAISSTWRSPVGYLTTGALYLAASIALAARLNRTIEIPFREKVYAWADAEFQSRPAGRPASDR</sequence>
<organism evidence="3 4">
    <name type="scientific">Burkholderia cenocepacia</name>
    <dbReference type="NCBI Taxonomy" id="95486"/>
    <lineage>
        <taxon>Bacteria</taxon>
        <taxon>Pseudomonadati</taxon>
        <taxon>Pseudomonadota</taxon>
        <taxon>Betaproteobacteria</taxon>
        <taxon>Burkholderiales</taxon>
        <taxon>Burkholderiaceae</taxon>
        <taxon>Burkholderia</taxon>
        <taxon>Burkholderia cepacia complex</taxon>
    </lineage>
</organism>
<dbReference type="InterPro" id="IPR002656">
    <property type="entry name" value="Acyl_transf_3_dom"/>
</dbReference>
<reference evidence="3 4" key="1">
    <citation type="submission" date="2016-08" db="EMBL/GenBank/DDBJ databases">
        <authorList>
            <person name="Seilhamer J.J."/>
        </authorList>
    </citation>
    <scope>NUCLEOTIDE SEQUENCE [LARGE SCALE GENOMIC DNA]</scope>
    <source>
        <strain evidence="3 4">VC14762</strain>
    </source>
</reference>
<accession>A0A1V2W305</accession>
<dbReference type="PANTHER" id="PTHR23028">
    <property type="entry name" value="ACETYLTRANSFERASE"/>
    <property type="match status" value="1"/>
</dbReference>
<comment type="caution">
    <text evidence="3">The sequence shown here is derived from an EMBL/GenBank/DDBJ whole genome shotgun (WGS) entry which is preliminary data.</text>
</comment>
<evidence type="ECO:0000313" key="3">
    <source>
        <dbReference type="EMBL" id="ONU85000.1"/>
    </source>
</evidence>
<dbReference type="Pfam" id="PF01757">
    <property type="entry name" value="Acyl_transf_3"/>
    <property type="match status" value="1"/>
</dbReference>
<feature type="domain" description="Acyltransferase 3" evidence="2">
    <location>
        <begin position="6"/>
        <end position="335"/>
    </location>
</feature>
<feature type="transmembrane region" description="Helical" evidence="1">
    <location>
        <begin position="318"/>
        <end position="338"/>
    </location>
</feature>
<evidence type="ECO:0000259" key="2">
    <source>
        <dbReference type="Pfam" id="PF01757"/>
    </source>
</evidence>
<feature type="transmembrane region" description="Helical" evidence="1">
    <location>
        <begin position="292"/>
        <end position="312"/>
    </location>
</feature>